<dbReference type="GeneID" id="66498814"/>
<gene>
    <name evidence="2" type="ORF">RAN64_13495</name>
</gene>
<dbReference type="Proteomes" id="UP001238215">
    <property type="component" value="Unassembled WGS sequence"/>
</dbReference>
<evidence type="ECO:0000313" key="3">
    <source>
        <dbReference type="Proteomes" id="UP001238215"/>
    </source>
</evidence>
<reference evidence="2 3" key="1">
    <citation type="submission" date="2023-08" db="EMBL/GenBank/DDBJ databases">
        <title>Whole genome sequencing of Enterococcus.</title>
        <authorList>
            <person name="Kaptchouang Tchatchouang C.D."/>
            <person name="Ateba C.N."/>
        </authorList>
    </citation>
    <scope>NUCLEOTIDE SEQUENCE [LARGE SCALE GENOMIC DNA]</scope>
    <source>
        <strain evidence="2 3">ENT3_CNKT_NWU</strain>
    </source>
</reference>
<dbReference type="RefSeq" id="WP_002293187.1">
    <property type="nucleotide sequence ID" value="NZ_CP079881.1"/>
</dbReference>
<protein>
    <recommendedName>
        <fullName evidence="4">PH domain-containing protein</fullName>
    </recommendedName>
</protein>
<keyword evidence="1" id="KW-0812">Transmembrane</keyword>
<organism evidence="2 3">
    <name type="scientific">Enterococcus lactis</name>
    <dbReference type="NCBI Taxonomy" id="357441"/>
    <lineage>
        <taxon>Bacteria</taxon>
        <taxon>Bacillati</taxon>
        <taxon>Bacillota</taxon>
        <taxon>Bacilli</taxon>
        <taxon>Lactobacillales</taxon>
        <taxon>Enterococcaceae</taxon>
        <taxon>Enterococcus</taxon>
    </lineage>
</organism>
<keyword evidence="3" id="KW-1185">Reference proteome</keyword>
<evidence type="ECO:0000313" key="2">
    <source>
        <dbReference type="EMBL" id="MDP8590990.1"/>
    </source>
</evidence>
<feature type="transmembrane region" description="Helical" evidence="1">
    <location>
        <begin position="12"/>
        <end position="37"/>
    </location>
</feature>
<sequence>MKNEFEFMMHHNYLLFSIVKNVIGSILVIGIAGLIQIFVNQKFFLIVLLLVVTLIPFDIFYEYMYVKKYSIKIDYKNIYIFEGFIIRKITVIPKVKVYTVIETDYMFFKKYWKKVELKTIVKDYKLLGVNLHDVRKIKEEVIR</sequence>
<feature type="transmembrane region" description="Helical" evidence="1">
    <location>
        <begin position="43"/>
        <end position="66"/>
    </location>
</feature>
<keyword evidence="1" id="KW-0472">Membrane</keyword>
<accession>A0AAJ1SRB5</accession>
<evidence type="ECO:0000256" key="1">
    <source>
        <dbReference type="SAM" id="Phobius"/>
    </source>
</evidence>
<dbReference type="EMBL" id="JAVBZS010000077">
    <property type="protein sequence ID" value="MDP8590990.1"/>
    <property type="molecule type" value="Genomic_DNA"/>
</dbReference>
<proteinExistence type="predicted"/>
<dbReference type="AlphaFoldDB" id="A0AAJ1SRB5"/>
<keyword evidence="1" id="KW-1133">Transmembrane helix</keyword>
<name>A0AAJ1SRB5_9ENTE</name>
<evidence type="ECO:0008006" key="4">
    <source>
        <dbReference type="Google" id="ProtNLM"/>
    </source>
</evidence>
<comment type="caution">
    <text evidence="2">The sequence shown here is derived from an EMBL/GenBank/DDBJ whole genome shotgun (WGS) entry which is preliminary data.</text>
</comment>